<dbReference type="InterPro" id="IPR003593">
    <property type="entry name" value="AAA+_ATPase"/>
</dbReference>
<protein>
    <submittedName>
        <fullName evidence="11">Antibiotic ABC transporter ATP-binding protein</fullName>
    </submittedName>
</protein>
<dbReference type="OrthoDB" id="9806127at2"/>
<dbReference type="SUPFAM" id="SSF52540">
    <property type="entry name" value="P-loop containing nucleoside triphosphate hydrolases"/>
    <property type="match status" value="1"/>
</dbReference>
<keyword evidence="12" id="KW-1185">Reference proteome</keyword>
<evidence type="ECO:0000256" key="7">
    <source>
        <dbReference type="SAM" id="MobiDB-lite"/>
    </source>
</evidence>
<evidence type="ECO:0000259" key="10">
    <source>
        <dbReference type="PROSITE" id="PS50929"/>
    </source>
</evidence>
<dbReference type="PROSITE" id="PS00211">
    <property type="entry name" value="ABC_TRANSPORTER_1"/>
    <property type="match status" value="1"/>
</dbReference>
<evidence type="ECO:0000256" key="1">
    <source>
        <dbReference type="ARBA" id="ARBA00004651"/>
    </source>
</evidence>
<dbReference type="SMART" id="SM00382">
    <property type="entry name" value="AAA"/>
    <property type="match status" value="1"/>
</dbReference>
<dbReference type="GO" id="GO:0034040">
    <property type="term" value="F:ATPase-coupled lipid transmembrane transporter activity"/>
    <property type="evidence" value="ECO:0007669"/>
    <property type="project" value="TreeGrafter"/>
</dbReference>
<name>A0A1S1PJW1_9ACTN</name>
<dbReference type="GO" id="GO:0005886">
    <property type="term" value="C:plasma membrane"/>
    <property type="evidence" value="ECO:0007669"/>
    <property type="project" value="UniProtKB-SubCell"/>
</dbReference>
<dbReference type="AlphaFoldDB" id="A0A1S1PJW1"/>
<evidence type="ECO:0000313" key="12">
    <source>
        <dbReference type="Proteomes" id="UP000179769"/>
    </source>
</evidence>
<evidence type="ECO:0000256" key="8">
    <source>
        <dbReference type="SAM" id="Phobius"/>
    </source>
</evidence>
<evidence type="ECO:0000313" key="11">
    <source>
        <dbReference type="EMBL" id="OHV21561.1"/>
    </source>
</evidence>
<dbReference type="SUPFAM" id="SSF90123">
    <property type="entry name" value="ABC transporter transmembrane region"/>
    <property type="match status" value="1"/>
</dbReference>
<dbReference type="PANTHER" id="PTHR24221:SF654">
    <property type="entry name" value="ATP-BINDING CASSETTE SUB-FAMILY B MEMBER 6"/>
    <property type="match status" value="1"/>
</dbReference>
<dbReference type="PROSITE" id="PS50893">
    <property type="entry name" value="ABC_TRANSPORTER_2"/>
    <property type="match status" value="1"/>
</dbReference>
<dbReference type="Proteomes" id="UP000179769">
    <property type="component" value="Unassembled WGS sequence"/>
</dbReference>
<dbReference type="EMBL" id="MAXA01000252">
    <property type="protein sequence ID" value="OHV21561.1"/>
    <property type="molecule type" value="Genomic_DNA"/>
</dbReference>
<feature type="domain" description="ABC transmembrane type-1" evidence="10">
    <location>
        <begin position="36"/>
        <end position="321"/>
    </location>
</feature>
<dbReference type="InterPro" id="IPR017871">
    <property type="entry name" value="ABC_transporter-like_CS"/>
</dbReference>
<reference evidence="12" key="1">
    <citation type="submission" date="2016-07" db="EMBL/GenBank/DDBJ databases">
        <title>Frankia sp. NRRL B-16219 Genome sequencing.</title>
        <authorList>
            <person name="Ghodhbane-Gtari F."/>
            <person name="Swanson E."/>
            <person name="Gueddou A."/>
            <person name="Louati M."/>
            <person name="Nouioui I."/>
            <person name="Hezbri K."/>
            <person name="Abebe-Akele F."/>
            <person name="Simpson S."/>
            <person name="Morris K."/>
            <person name="Thomas K."/>
            <person name="Gtari M."/>
            <person name="Tisa L.S."/>
        </authorList>
    </citation>
    <scope>NUCLEOTIDE SEQUENCE [LARGE SCALE GENOMIC DNA]</scope>
    <source>
        <strain evidence="12">NRRL B-16219</strain>
    </source>
</reference>
<dbReference type="InterPro" id="IPR036640">
    <property type="entry name" value="ABC1_TM_sf"/>
</dbReference>
<dbReference type="Pfam" id="PF00664">
    <property type="entry name" value="ABC_membrane"/>
    <property type="match status" value="1"/>
</dbReference>
<dbReference type="Pfam" id="PF00005">
    <property type="entry name" value="ABC_tran"/>
    <property type="match status" value="1"/>
</dbReference>
<feature type="transmembrane region" description="Helical" evidence="8">
    <location>
        <begin position="155"/>
        <end position="174"/>
    </location>
</feature>
<feature type="region of interest" description="Disordered" evidence="7">
    <location>
        <begin position="345"/>
        <end position="372"/>
    </location>
</feature>
<evidence type="ECO:0000259" key="9">
    <source>
        <dbReference type="PROSITE" id="PS50893"/>
    </source>
</evidence>
<dbReference type="PANTHER" id="PTHR24221">
    <property type="entry name" value="ATP-BINDING CASSETTE SUB-FAMILY B"/>
    <property type="match status" value="1"/>
</dbReference>
<evidence type="ECO:0000256" key="5">
    <source>
        <dbReference type="ARBA" id="ARBA00022989"/>
    </source>
</evidence>
<feature type="domain" description="ABC transporter" evidence="9">
    <location>
        <begin position="382"/>
        <end position="620"/>
    </location>
</feature>
<dbReference type="GO" id="GO:0140359">
    <property type="term" value="F:ABC-type transporter activity"/>
    <property type="evidence" value="ECO:0007669"/>
    <property type="project" value="InterPro"/>
</dbReference>
<dbReference type="InterPro" id="IPR011527">
    <property type="entry name" value="ABC1_TM_dom"/>
</dbReference>
<organism evidence="11 12">
    <name type="scientific">Parafrankia soli</name>
    <dbReference type="NCBI Taxonomy" id="2599596"/>
    <lineage>
        <taxon>Bacteria</taxon>
        <taxon>Bacillati</taxon>
        <taxon>Actinomycetota</taxon>
        <taxon>Actinomycetes</taxon>
        <taxon>Frankiales</taxon>
        <taxon>Frankiaceae</taxon>
        <taxon>Parafrankia</taxon>
    </lineage>
</organism>
<comment type="caution">
    <text evidence="11">The sequence shown here is derived from an EMBL/GenBank/DDBJ whole genome shotgun (WGS) entry which is preliminary data.</text>
</comment>
<evidence type="ECO:0000256" key="2">
    <source>
        <dbReference type="ARBA" id="ARBA00022692"/>
    </source>
</evidence>
<dbReference type="InterPro" id="IPR027417">
    <property type="entry name" value="P-loop_NTPase"/>
</dbReference>
<feature type="transmembrane region" description="Helical" evidence="8">
    <location>
        <begin position="294"/>
        <end position="314"/>
    </location>
</feature>
<feature type="transmembrane region" description="Helical" evidence="8">
    <location>
        <begin position="35"/>
        <end position="58"/>
    </location>
</feature>
<dbReference type="InterPro" id="IPR039421">
    <property type="entry name" value="Type_1_exporter"/>
</dbReference>
<keyword evidence="3" id="KW-0547">Nucleotide-binding</keyword>
<evidence type="ECO:0000256" key="4">
    <source>
        <dbReference type="ARBA" id="ARBA00022840"/>
    </source>
</evidence>
<dbReference type="PROSITE" id="PS50929">
    <property type="entry name" value="ABC_TM1F"/>
    <property type="match status" value="1"/>
</dbReference>
<keyword evidence="6 8" id="KW-0472">Membrane</keyword>
<dbReference type="Gene3D" id="1.20.1560.10">
    <property type="entry name" value="ABC transporter type 1, transmembrane domain"/>
    <property type="match status" value="1"/>
</dbReference>
<evidence type="ECO:0000256" key="6">
    <source>
        <dbReference type="ARBA" id="ARBA00023136"/>
    </source>
</evidence>
<dbReference type="GO" id="GO:0005524">
    <property type="term" value="F:ATP binding"/>
    <property type="evidence" value="ECO:0007669"/>
    <property type="project" value="UniProtKB-KW"/>
</dbReference>
<feature type="transmembrane region" description="Helical" evidence="8">
    <location>
        <begin position="180"/>
        <end position="198"/>
    </location>
</feature>
<keyword evidence="5 8" id="KW-1133">Transmembrane helix</keyword>
<dbReference type="RefSeq" id="WP_071066343.1">
    <property type="nucleotide sequence ID" value="NZ_MAXA01000252.1"/>
</dbReference>
<dbReference type="Gene3D" id="3.40.50.300">
    <property type="entry name" value="P-loop containing nucleotide triphosphate hydrolases"/>
    <property type="match status" value="1"/>
</dbReference>
<keyword evidence="2 8" id="KW-0812">Transmembrane</keyword>
<comment type="subcellular location">
    <subcellularLocation>
        <location evidence="1">Cell membrane</location>
        <topology evidence="1">Multi-pass membrane protein</topology>
    </subcellularLocation>
</comment>
<proteinExistence type="predicted"/>
<accession>A0A1S1PJW1</accession>
<keyword evidence="4 11" id="KW-0067">ATP-binding</keyword>
<gene>
    <name evidence="11" type="ORF">BBK14_26440</name>
</gene>
<dbReference type="InterPro" id="IPR003439">
    <property type="entry name" value="ABC_transporter-like_ATP-bd"/>
</dbReference>
<sequence length="643" mass="67081">MNIRRNLDGEARGGATLWPGLRTMLEGSLAHPRPALIATLAGIVNGTTMILGAAAIGWVTDHLIVPALAGGHVARATWWIAVGAILGVSTVRWVTIVIRGIATGYVQHGSQARVRRSVVGRYLELDLAWHRRHPPGRLLSTAVSDVDALWFPMTFFYFALGMIVMLVVAIVQLFGHDTALGLVGVGLVGSVLGVNLLYQRLLSPRARAVQDSRGEFGALALESIEGGQVVRTLGIADRERARVGAAALWLRAATTAAGDLSSVFDPLLEVLPTAAVLAVLVVGSRRVETGDLSVGVLVEVVYLLLTISIPLNVISRFLGMLPVSVAGRTRVAAVLDAAETTAHGDRVLPGAAAPGPRAPAPRAPGRQVSDPPVPVPAPALGLRARGVGLIRGGTSLLADVDIEVRPGEIVALVGPTGSGKTTLVELLSRQDDPTDGVVEIGGVRATDLARGEISSRLAVVGQTSWLFGGSVHANLQLDGHPRERRPYTAGEIWRALAAAGADDVVRDLPNGLDTRVGERGARLSGGQRQRLCLARALLREPGVLLLDDATSALDPAVERRVLGGLAGLRGRTTVLIVGGRPSSVAVADRVAFLRAGRLVAVGTHTELLGAEPDYRRILGAYGTHGADPDAAGSDPAGSDPADE</sequence>
<dbReference type="GO" id="GO:0016887">
    <property type="term" value="F:ATP hydrolysis activity"/>
    <property type="evidence" value="ECO:0007669"/>
    <property type="project" value="InterPro"/>
</dbReference>
<evidence type="ECO:0000256" key="3">
    <source>
        <dbReference type="ARBA" id="ARBA00022741"/>
    </source>
</evidence>
<feature type="transmembrane region" description="Helical" evidence="8">
    <location>
        <begin position="78"/>
        <end position="106"/>
    </location>
</feature>